<dbReference type="Gene3D" id="1.10.260.40">
    <property type="entry name" value="lambda repressor-like DNA-binding domains"/>
    <property type="match status" value="1"/>
</dbReference>
<reference evidence="3" key="1">
    <citation type="journal article" date="2019" name="Int. J. Syst. Evol. Microbiol.">
        <title>The Global Catalogue of Microorganisms (GCM) 10K type strain sequencing project: providing services to taxonomists for standard genome sequencing and annotation.</title>
        <authorList>
            <consortium name="The Broad Institute Genomics Platform"/>
            <consortium name="The Broad Institute Genome Sequencing Center for Infectious Disease"/>
            <person name="Wu L."/>
            <person name="Ma J."/>
        </authorList>
    </citation>
    <scope>NUCLEOTIDE SEQUENCE [LARGE SCALE GENOMIC DNA]</scope>
    <source>
        <strain evidence="3">JCM 16902</strain>
    </source>
</reference>
<evidence type="ECO:0000259" key="1">
    <source>
        <dbReference type="PROSITE" id="PS50943"/>
    </source>
</evidence>
<organism evidence="2 3">
    <name type="scientific">Kineosporia mesophila</name>
    <dbReference type="NCBI Taxonomy" id="566012"/>
    <lineage>
        <taxon>Bacteria</taxon>
        <taxon>Bacillati</taxon>
        <taxon>Actinomycetota</taxon>
        <taxon>Actinomycetes</taxon>
        <taxon>Kineosporiales</taxon>
        <taxon>Kineosporiaceae</taxon>
        <taxon>Kineosporia</taxon>
    </lineage>
</organism>
<dbReference type="SUPFAM" id="SSF47413">
    <property type="entry name" value="lambda repressor-like DNA-binding domains"/>
    <property type="match status" value="1"/>
</dbReference>
<dbReference type="InterPro" id="IPR001387">
    <property type="entry name" value="Cro/C1-type_HTH"/>
</dbReference>
<dbReference type="CDD" id="cd00093">
    <property type="entry name" value="HTH_XRE"/>
    <property type="match status" value="1"/>
</dbReference>
<accession>A0ABP6ZP98</accession>
<sequence>MVEMAEAANTRLGNRLRSLRQHHYSQVVTQRQLSTALRLSGALISSWESGSAVPPEDRLNGYARFFCSERSIEGSVARLLPEEELTPDEEYTRERLFEDLRALRNEVLDEPGDFGRETGALGGRFLHYADGQPITILCTPLSARQLGYDDARAQVADLLPAVQYTTNQHHPNYVRNLGNADIDALIELVGHVRAENPTADVQWMTYDRVSSADQFTGHLILLGGVDENIQEVPDGTVNVLGVLRDQLDVPIRLQWDEDGIEFDGEVQVLLDGEGIPTSDVEKVQVREPHRPEWVAGTSDSRNRQYLRGVPQLLSDVAIIQRTRNPFNPGASATRFGGMFSRGTYGAVRAFTDARFRSRNEQWLENTLESEDFWMLLRVPVIAGTTMTPDLGRAATRIRTS</sequence>
<name>A0ABP6ZP98_9ACTN</name>
<proteinExistence type="predicted"/>
<protein>
    <submittedName>
        <fullName evidence="2">Helix-turn-helix domain-containing protein</fullName>
    </submittedName>
</protein>
<dbReference type="SMART" id="SM00530">
    <property type="entry name" value="HTH_XRE"/>
    <property type="match status" value="1"/>
</dbReference>
<evidence type="ECO:0000313" key="3">
    <source>
        <dbReference type="Proteomes" id="UP001501074"/>
    </source>
</evidence>
<dbReference type="Proteomes" id="UP001501074">
    <property type="component" value="Unassembled WGS sequence"/>
</dbReference>
<dbReference type="PROSITE" id="PS50943">
    <property type="entry name" value="HTH_CROC1"/>
    <property type="match status" value="1"/>
</dbReference>
<dbReference type="EMBL" id="BAAAZO010000006">
    <property type="protein sequence ID" value="GAA3616074.1"/>
    <property type="molecule type" value="Genomic_DNA"/>
</dbReference>
<comment type="caution">
    <text evidence="2">The sequence shown here is derived from an EMBL/GenBank/DDBJ whole genome shotgun (WGS) entry which is preliminary data.</text>
</comment>
<evidence type="ECO:0000313" key="2">
    <source>
        <dbReference type="EMBL" id="GAA3616074.1"/>
    </source>
</evidence>
<gene>
    <name evidence="2" type="ORF">GCM10022223_35490</name>
</gene>
<keyword evidence="3" id="KW-1185">Reference proteome</keyword>
<dbReference type="InterPro" id="IPR010982">
    <property type="entry name" value="Lambda_DNA-bd_dom_sf"/>
</dbReference>
<feature type="domain" description="HTH cro/C1-type" evidence="1">
    <location>
        <begin position="16"/>
        <end position="72"/>
    </location>
</feature>